<proteinExistence type="predicted"/>
<sequence>MDQNGIRDGQVIDRYLSGELTMREAREFEQYCLDHPEVLKDMPIPIRLKARLSRHPHAEDETGMFPATPSGATHAASDAIEDDFDSDEEGQTTPRLYRCSAGRFMIVALVTVMLLAIAAAISQAMKADALAGQIEDLQRAHQSLKMQAPGSVQTYRLQPTQAKPQHASLNIGRPVPPQWMELHVDVSTGKYTQFQITIDESETGRVMQMKRVARDSNHELRLALNSSAFAPGNYLLKIDGYTWRGQLEHVGWLRLDLR</sequence>
<dbReference type="OrthoDB" id="7056928at2"/>
<feature type="transmembrane region" description="Helical" evidence="2">
    <location>
        <begin position="104"/>
        <end position="125"/>
    </location>
</feature>
<keyword evidence="4" id="KW-1185">Reference proteome</keyword>
<evidence type="ECO:0000313" key="3">
    <source>
        <dbReference type="EMBL" id="AMN48269.1"/>
    </source>
</evidence>
<evidence type="ECO:0000256" key="2">
    <source>
        <dbReference type="SAM" id="Phobius"/>
    </source>
</evidence>
<dbReference type="KEGG" id="sdf:ACG33_14410"/>
<keyword evidence="2" id="KW-0812">Transmembrane</keyword>
<reference evidence="3 4" key="1">
    <citation type="submission" date="2015-06" db="EMBL/GenBank/DDBJ databases">
        <title>A Comprehensive Approach to Explore the Metabolic and Phylogenetic Diversity of Bacterial Steroid Degradation in the Environment: Testosterone as an Example.</title>
        <authorList>
            <person name="Yang F.-C."/>
            <person name="Chen Y.-L."/>
            <person name="Yu C.-P."/>
            <person name="Tang S.-L."/>
            <person name="Wang P.-H."/>
            <person name="Ismail W."/>
            <person name="Wang C.-H."/>
            <person name="Yang C.-Y."/>
            <person name="Chiang Y.-R."/>
        </authorList>
    </citation>
    <scope>NUCLEOTIDE SEQUENCE [LARGE SCALE GENOMIC DNA]</scope>
    <source>
        <strain evidence="3 4">DSM 18526</strain>
    </source>
</reference>
<dbReference type="EMBL" id="CP011971">
    <property type="protein sequence ID" value="AMN48269.1"/>
    <property type="molecule type" value="Genomic_DNA"/>
</dbReference>
<accession>A0A127FEE2</accession>
<organism evidence="3 4">
    <name type="scientific">Steroidobacter denitrificans</name>
    <dbReference type="NCBI Taxonomy" id="465721"/>
    <lineage>
        <taxon>Bacteria</taxon>
        <taxon>Pseudomonadati</taxon>
        <taxon>Pseudomonadota</taxon>
        <taxon>Gammaproteobacteria</taxon>
        <taxon>Steroidobacterales</taxon>
        <taxon>Steroidobacteraceae</taxon>
        <taxon>Steroidobacter</taxon>
    </lineage>
</organism>
<evidence type="ECO:0000256" key="1">
    <source>
        <dbReference type="SAM" id="MobiDB-lite"/>
    </source>
</evidence>
<evidence type="ECO:0000313" key="4">
    <source>
        <dbReference type="Proteomes" id="UP000070250"/>
    </source>
</evidence>
<dbReference type="AlphaFoldDB" id="A0A127FEE2"/>
<dbReference type="Proteomes" id="UP000070250">
    <property type="component" value="Chromosome"/>
</dbReference>
<keyword evidence="2" id="KW-0472">Membrane</keyword>
<feature type="region of interest" description="Disordered" evidence="1">
    <location>
        <begin position="56"/>
        <end position="76"/>
    </location>
</feature>
<name>A0A127FEE2_STEDE</name>
<gene>
    <name evidence="3" type="ORF">ACG33_14410</name>
</gene>
<keyword evidence="2" id="KW-1133">Transmembrane helix</keyword>
<protein>
    <submittedName>
        <fullName evidence="3">Uncharacterized protein</fullName>
    </submittedName>
</protein>
<dbReference type="RefSeq" id="WP_066922216.1">
    <property type="nucleotide sequence ID" value="NZ_CP011971.1"/>
</dbReference>